<keyword evidence="5" id="KW-1185">Reference proteome</keyword>
<dbReference type="InterPro" id="IPR038765">
    <property type="entry name" value="Papain-like_cys_pep_sf"/>
</dbReference>
<feature type="signal peptide" evidence="2">
    <location>
        <begin position="1"/>
        <end position="24"/>
    </location>
</feature>
<evidence type="ECO:0000313" key="5">
    <source>
        <dbReference type="Proteomes" id="UP000198508"/>
    </source>
</evidence>
<dbReference type="SMART" id="SM00460">
    <property type="entry name" value="TGc"/>
    <property type="match status" value="1"/>
</dbReference>
<keyword evidence="2" id="KW-0732">Signal</keyword>
<dbReference type="STRING" id="460384.SAMN05216313_13429"/>
<organism evidence="4 5">
    <name type="scientific">Enterocloster lavalensis</name>
    <dbReference type="NCBI Taxonomy" id="460384"/>
    <lineage>
        <taxon>Bacteria</taxon>
        <taxon>Bacillati</taxon>
        <taxon>Bacillota</taxon>
        <taxon>Clostridia</taxon>
        <taxon>Lachnospirales</taxon>
        <taxon>Lachnospiraceae</taxon>
        <taxon>Enterocloster</taxon>
    </lineage>
</organism>
<gene>
    <name evidence="4" type="ORF">SAMN05216313_13429</name>
</gene>
<feature type="domain" description="Transglutaminase-like" evidence="3">
    <location>
        <begin position="248"/>
        <end position="317"/>
    </location>
</feature>
<dbReference type="Proteomes" id="UP000198508">
    <property type="component" value="Unassembled WGS sequence"/>
</dbReference>
<feature type="region of interest" description="Disordered" evidence="1">
    <location>
        <begin position="26"/>
        <end position="50"/>
    </location>
</feature>
<protein>
    <submittedName>
        <fullName evidence="4">Transglutaminase-like superfamily protein</fullName>
    </submittedName>
</protein>
<feature type="chain" id="PRO_5038813912" evidence="2">
    <location>
        <begin position="25"/>
        <end position="343"/>
    </location>
</feature>
<sequence length="343" mass="36482">MKKKAILIPITALALAAGSTGCSAGTAPGTGAAAESSAAPSPAESPFADPQPLADAAQPIVIEDQAVPLYSKPAGSYVRTPIASGTVTYENNLALLDASNMGEGYIMLKYLGSNPKIKVQITKSGSTTYTYDLNNSGVYEVFPLSEGSGSYQVKVFENVSGNQYSQAFSQDVNANITNEFGPFLYPNQYVNFNAASAAVQTGAAVCAGSADQVAVVADIYNYVITNISYDTAKAASVQSGYLPNVDVVLAQKKGICFDYAALMTAMLRSQDIPTKLVVGYTGNLYHAWINVYLDGQGWVDNVIYFDGHDWKLMDPTFASNGNQSEEIMKYIGNGSNYQGKYSY</sequence>
<evidence type="ECO:0000256" key="2">
    <source>
        <dbReference type="SAM" id="SignalP"/>
    </source>
</evidence>
<reference evidence="5" key="1">
    <citation type="submission" date="2016-10" db="EMBL/GenBank/DDBJ databases">
        <authorList>
            <person name="Varghese N."/>
            <person name="Submissions S."/>
        </authorList>
    </citation>
    <scope>NUCLEOTIDE SEQUENCE [LARGE SCALE GENOMIC DNA]</scope>
    <source>
        <strain evidence="5">NLAE-zl-G277</strain>
    </source>
</reference>
<evidence type="ECO:0000256" key="1">
    <source>
        <dbReference type="SAM" id="MobiDB-lite"/>
    </source>
</evidence>
<dbReference type="PROSITE" id="PS51257">
    <property type="entry name" value="PROKAR_LIPOPROTEIN"/>
    <property type="match status" value="1"/>
</dbReference>
<dbReference type="SUPFAM" id="SSF54001">
    <property type="entry name" value="Cysteine proteinases"/>
    <property type="match status" value="1"/>
</dbReference>
<dbReference type="EMBL" id="FOIM01000034">
    <property type="protein sequence ID" value="SEU12879.1"/>
    <property type="molecule type" value="Genomic_DNA"/>
</dbReference>
<proteinExistence type="predicted"/>
<dbReference type="RefSeq" id="WP_092369797.1">
    <property type="nucleotide sequence ID" value="NZ_DAINWJ010000134.1"/>
</dbReference>
<dbReference type="Pfam" id="PF01841">
    <property type="entry name" value="Transglut_core"/>
    <property type="match status" value="1"/>
</dbReference>
<dbReference type="PANTHER" id="PTHR33490:SF6">
    <property type="entry name" value="SLL1049 PROTEIN"/>
    <property type="match status" value="1"/>
</dbReference>
<name>A0A1I0JQL8_9FIRM</name>
<accession>A0A1I0JQL8</accession>
<evidence type="ECO:0000259" key="3">
    <source>
        <dbReference type="SMART" id="SM00460"/>
    </source>
</evidence>
<evidence type="ECO:0000313" key="4">
    <source>
        <dbReference type="EMBL" id="SEU12879.1"/>
    </source>
</evidence>
<dbReference type="AlphaFoldDB" id="A0A1I0JQL8"/>
<dbReference type="PANTHER" id="PTHR33490">
    <property type="entry name" value="BLR5614 PROTEIN-RELATED"/>
    <property type="match status" value="1"/>
</dbReference>
<dbReference type="Gene3D" id="3.10.620.30">
    <property type="match status" value="1"/>
</dbReference>
<dbReference type="InterPro" id="IPR002931">
    <property type="entry name" value="Transglutaminase-like"/>
</dbReference>